<evidence type="ECO:0000256" key="11">
    <source>
        <dbReference type="SAM" id="MobiDB-lite"/>
    </source>
</evidence>
<protein>
    <recommendedName>
        <fullName evidence="6">ornithine decarboxylase</fullName>
        <ecNumber evidence="6">4.1.1.17</ecNumber>
    </recommendedName>
</protein>
<gene>
    <name evidence="14" type="ORF">ASTO00021_LOCUS18543</name>
</gene>
<sequence length="458" mass="50634">MAVNQRILSVMQEKIGEGQEDAFIVVDLKDVHEKFNAWHRHLPRVEPFYAVKCNDDVAILREMVKLGMNYDCASKGEIQKMLSLGARPSSIIYANPCKQLSHLRYAKDVGVEMITFDNADELCKIKMVHPHCKLLLRLLPDDSKSVCRLGNKYGARLSMVEYLLKLSQQLELKVCGVSYHVGSGCYDESAFIDAIYLARKAFDIAEAQGVKLEILDIGGGFPGDSVSEWNEDPVPTDTTTGSKALMFPEIARQITLTLDQLFPRESGVRIIAEPGRYFVHSCATLAVSVIGKRTAANNPCETSTLASTSEEDTEGSSCDHMNSIQSMDGSVDTADSITDQFNDSSAVMYYINEGVYGTFNNVIYDHAIVSPLCNVLPVMRDVNDTRNNSDSILCSLWGPSCDGLDCIVPEMYLPNLKVGSWLYFTNMGAYTSCAAASFNGFELPTKICLSVNEEDIFE</sequence>
<evidence type="ECO:0000256" key="10">
    <source>
        <dbReference type="RuleBase" id="RU003737"/>
    </source>
</evidence>
<evidence type="ECO:0000256" key="9">
    <source>
        <dbReference type="PIRSR" id="PIRSR600183-50"/>
    </source>
</evidence>
<dbReference type="PROSITE" id="PS00878">
    <property type="entry name" value="ODR_DC_2_1"/>
    <property type="match status" value="1"/>
</dbReference>
<comment type="pathway">
    <text evidence="5">Amine and polyamine biosynthesis; putrescine biosynthesis via L-ornithine pathway; putrescine from L-ornithine: step 1/1.</text>
</comment>
<dbReference type="PRINTS" id="PR01179">
    <property type="entry name" value="ODADCRBXLASE"/>
</dbReference>
<dbReference type="Pfam" id="PF00278">
    <property type="entry name" value="Orn_DAP_Arg_deC"/>
    <property type="match status" value="1"/>
</dbReference>
<dbReference type="PRINTS" id="PR01182">
    <property type="entry name" value="ORNDCRBXLASE"/>
</dbReference>
<evidence type="ECO:0000256" key="2">
    <source>
        <dbReference type="ARBA" id="ARBA00008872"/>
    </source>
</evidence>
<dbReference type="Gene3D" id="2.40.37.10">
    <property type="entry name" value="Lyase, Ornithine Decarboxylase, Chain A, domain 1"/>
    <property type="match status" value="1"/>
</dbReference>
<evidence type="ECO:0000256" key="7">
    <source>
        <dbReference type="ARBA" id="ARBA00046672"/>
    </source>
</evidence>
<feature type="domain" description="Orn/DAP/Arg decarboxylase 2 N-terminal" evidence="13">
    <location>
        <begin position="29"/>
        <end position="279"/>
    </location>
</feature>
<evidence type="ECO:0000256" key="5">
    <source>
        <dbReference type="ARBA" id="ARBA00034115"/>
    </source>
</evidence>
<dbReference type="EC" id="4.1.1.17" evidence="6"/>
<dbReference type="AlphaFoldDB" id="A0A7S3V322"/>
<feature type="compositionally biased region" description="Polar residues" evidence="11">
    <location>
        <begin position="315"/>
        <end position="324"/>
    </location>
</feature>
<dbReference type="InterPro" id="IPR022643">
    <property type="entry name" value="De-COase2_C"/>
</dbReference>
<feature type="domain" description="Orn/DAP/Arg decarboxylase 2 C-terminal" evidence="12">
    <location>
        <begin position="281"/>
        <end position="428"/>
    </location>
</feature>
<evidence type="ECO:0000259" key="12">
    <source>
        <dbReference type="Pfam" id="PF00278"/>
    </source>
</evidence>
<comment type="similarity">
    <text evidence="2 10">Belongs to the Orn/Lys/Arg decarboxylase class-II family.</text>
</comment>
<feature type="modified residue" description="N6-(pyridoxal phosphate)lysine" evidence="9">
    <location>
        <position position="52"/>
    </location>
</feature>
<dbReference type="CDD" id="cd00622">
    <property type="entry name" value="PLPDE_III_ODC"/>
    <property type="match status" value="1"/>
</dbReference>
<comment type="subunit">
    <text evidence="7">Homodimer. Only the dimer is catalytically active, as the active sites are constructed of residues from both monomers.</text>
</comment>
<dbReference type="PANTHER" id="PTHR11482">
    <property type="entry name" value="ARGININE/DIAMINOPIMELATE/ORNITHINE DECARBOXYLASE"/>
    <property type="match status" value="1"/>
</dbReference>
<dbReference type="InterPro" id="IPR000183">
    <property type="entry name" value="Orn/DAP/Arg_de-COase"/>
</dbReference>
<dbReference type="InterPro" id="IPR022644">
    <property type="entry name" value="De-COase2_N"/>
</dbReference>
<proteinExistence type="inferred from homology"/>
<name>A0A7S3V322_9STRA</name>
<dbReference type="Pfam" id="PF02784">
    <property type="entry name" value="Orn_Arg_deC_N"/>
    <property type="match status" value="1"/>
</dbReference>
<dbReference type="SUPFAM" id="SSF51419">
    <property type="entry name" value="PLP-binding barrel"/>
    <property type="match status" value="1"/>
</dbReference>
<dbReference type="InterPro" id="IPR022653">
    <property type="entry name" value="De-COase2_pyr-phos_BS"/>
</dbReference>
<dbReference type="GO" id="GO:0005737">
    <property type="term" value="C:cytoplasm"/>
    <property type="evidence" value="ECO:0007669"/>
    <property type="project" value="TreeGrafter"/>
</dbReference>
<evidence type="ECO:0000256" key="4">
    <source>
        <dbReference type="ARBA" id="ARBA00023239"/>
    </source>
</evidence>
<comment type="catalytic activity">
    <reaction evidence="8">
        <text>L-ornithine + H(+) = putrescine + CO2</text>
        <dbReference type="Rhea" id="RHEA:22964"/>
        <dbReference type="ChEBI" id="CHEBI:15378"/>
        <dbReference type="ChEBI" id="CHEBI:16526"/>
        <dbReference type="ChEBI" id="CHEBI:46911"/>
        <dbReference type="ChEBI" id="CHEBI:326268"/>
        <dbReference type="EC" id="4.1.1.17"/>
    </reaction>
</comment>
<evidence type="ECO:0000256" key="1">
    <source>
        <dbReference type="ARBA" id="ARBA00001933"/>
    </source>
</evidence>
<dbReference type="InterPro" id="IPR002433">
    <property type="entry name" value="Orn_de-COase"/>
</dbReference>
<keyword evidence="4" id="KW-0456">Lyase</keyword>
<comment type="cofactor">
    <cofactor evidence="1 9">
        <name>pyridoxal 5'-phosphate</name>
        <dbReference type="ChEBI" id="CHEBI:597326"/>
    </cofactor>
</comment>
<feature type="active site" description="Proton donor" evidence="9">
    <location>
        <position position="401"/>
    </location>
</feature>
<dbReference type="FunFam" id="3.20.20.10:FF:000005">
    <property type="entry name" value="Ornithine decarboxylase"/>
    <property type="match status" value="1"/>
</dbReference>
<evidence type="ECO:0000256" key="8">
    <source>
        <dbReference type="ARBA" id="ARBA00049127"/>
    </source>
</evidence>
<evidence type="ECO:0000256" key="3">
    <source>
        <dbReference type="ARBA" id="ARBA00022898"/>
    </source>
</evidence>
<dbReference type="InterPro" id="IPR009006">
    <property type="entry name" value="Ala_racemase/Decarboxylase_C"/>
</dbReference>
<evidence type="ECO:0000313" key="14">
    <source>
        <dbReference type="EMBL" id="CAE0448578.1"/>
    </source>
</evidence>
<dbReference type="Gene3D" id="3.20.20.10">
    <property type="entry name" value="Alanine racemase"/>
    <property type="match status" value="1"/>
</dbReference>
<dbReference type="InterPro" id="IPR029066">
    <property type="entry name" value="PLP-binding_barrel"/>
</dbReference>
<keyword evidence="3 9" id="KW-0663">Pyridoxal phosphate</keyword>
<dbReference type="GO" id="GO:0033387">
    <property type="term" value="P:putrescine biosynthetic process from arginine, via ornithine"/>
    <property type="evidence" value="ECO:0007669"/>
    <property type="project" value="TreeGrafter"/>
</dbReference>
<dbReference type="EMBL" id="HBIN01025133">
    <property type="protein sequence ID" value="CAE0448578.1"/>
    <property type="molecule type" value="Transcribed_RNA"/>
</dbReference>
<dbReference type="SUPFAM" id="SSF50621">
    <property type="entry name" value="Alanine racemase C-terminal domain-like"/>
    <property type="match status" value="1"/>
</dbReference>
<dbReference type="PANTHER" id="PTHR11482:SF6">
    <property type="entry name" value="ORNITHINE DECARBOXYLASE 1-RELATED"/>
    <property type="match status" value="1"/>
</dbReference>
<dbReference type="GO" id="GO:0004586">
    <property type="term" value="F:ornithine decarboxylase activity"/>
    <property type="evidence" value="ECO:0007669"/>
    <property type="project" value="UniProtKB-EC"/>
</dbReference>
<evidence type="ECO:0000256" key="6">
    <source>
        <dbReference type="ARBA" id="ARBA00034138"/>
    </source>
</evidence>
<accession>A0A7S3V322</accession>
<feature type="region of interest" description="Disordered" evidence="11">
    <location>
        <begin position="300"/>
        <end position="324"/>
    </location>
</feature>
<evidence type="ECO:0000259" key="13">
    <source>
        <dbReference type="Pfam" id="PF02784"/>
    </source>
</evidence>
<organism evidence="14">
    <name type="scientific">Aplanochytrium stocchinoi</name>
    <dbReference type="NCBI Taxonomy" id="215587"/>
    <lineage>
        <taxon>Eukaryota</taxon>
        <taxon>Sar</taxon>
        <taxon>Stramenopiles</taxon>
        <taxon>Bigyra</taxon>
        <taxon>Labyrinthulomycetes</taxon>
        <taxon>Thraustochytrida</taxon>
        <taxon>Thraustochytriidae</taxon>
        <taxon>Aplanochytrium</taxon>
    </lineage>
</organism>
<reference evidence="14" key="1">
    <citation type="submission" date="2021-01" db="EMBL/GenBank/DDBJ databases">
        <authorList>
            <person name="Corre E."/>
            <person name="Pelletier E."/>
            <person name="Niang G."/>
            <person name="Scheremetjew M."/>
            <person name="Finn R."/>
            <person name="Kale V."/>
            <person name="Holt S."/>
            <person name="Cochrane G."/>
            <person name="Meng A."/>
            <person name="Brown T."/>
            <person name="Cohen L."/>
        </authorList>
    </citation>
    <scope>NUCLEOTIDE SEQUENCE</scope>
    <source>
        <strain evidence="14">GSBS06</strain>
    </source>
</reference>